<dbReference type="Gene3D" id="1.10.246.200">
    <property type="entry name" value="WPP domain"/>
    <property type="match status" value="1"/>
</dbReference>
<dbReference type="InterPro" id="IPR001611">
    <property type="entry name" value="Leu-rich_rpt"/>
</dbReference>
<evidence type="ECO:0000256" key="4">
    <source>
        <dbReference type="ARBA" id="ARBA00023242"/>
    </source>
</evidence>
<dbReference type="Pfam" id="PF13943">
    <property type="entry name" value="WPP"/>
    <property type="match status" value="1"/>
</dbReference>
<feature type="region of interest" description="Disordered" evidence="5">
    <location>
        <begin position="518"/>
        <end position="563"/>
    </location>
</feature>
<organism evidence="7 8">
    <name type="scientific">Nyssa sinensis</name>
    <dbReference type="NCBI Taxonomy" id="561372"/>
    <lineage>
        <taxon>Eukaryota</taxon>
        <taxon>Viridiplantae</taxon>
        <taxon>Streptophyta</taxon>
        <taxon>Embryophyta</taxon>
        <taxon>Tracheophyta</taxon>
        <taxon>Spermatophyta</taxon>
        <taxon>Magnoliopsida</taxon>
        <taxon>eudicotyledons</taxon>
        <taxon>Gunneridae</taxon>
        <taxon>Pentapetalae</taxon>
        <taxon>asterids</taxon>
        <taxon>Cornales</taxon>
        <taxon>Nyssaceae</taxon>
        <taxon>Nyssa</taxon>
    </lineage>
</organism>
<dbReference type="InterPro" id="IPR038214">
    <property type="entry name" value="WPP_sf"/>
</dbReference>
<evidence type="ECO:0000313" key="8">
    <source>
        <dbReference type="Proteomes" id="UP000325577"/>
    </source>
</evidence>
<dbReference type="AlphaFoldDB" id="A0A5J5C3V1"/>
<name>A0A5J5C3V1_9ASTE</name>
<sequence>MISNVIRIYSKPKDSDLFSCSVVMDATTPNSQHQSFSIKLWPPSPSTRQMLVERMTNNLLNPSIFAQKYGSLNKEEAAENAKQIEDAAFATANQHYEKEPDGDGGSAVQLYAKECSKLILEVLKSGPRTEKEVVKSKEVSAPHDTFFDISKGQRAFIEAEEAQELLRPLKEPGNSYTKICFSNRSFGLAGARVAEVILETLKDQLKEVDLSDFIAGRPEAEALDVMSIFSAALKGCTLKSLNLSNNALGEKGVRAFGSLLKSQSSLEELYLMNDDISEEAARAVCKLIPSTDKLRVLQFQNNMTGDDGAVAISEVVKHSPLLEDFRCSSTRVGSKGGIALSEALGICTHMKKLDLRDNMFGVEAGVMLSKALSKYENLTEVYLSYLNLEDEGAIAIANVLKESAPLLEVLEMAGNDITVAAASSLAACIAVKQLLTKLNLAENELKDEGAIQISNALEEGHVQLKELDLSVNFIRRAGARLLGQAVVHKPEFKLLNINGNCISDDVIDELNDIFKKSSDMLGPLDENDADRGDADDKEYEDDGEADKDEIESKLKNLDVNQEE</sequence>
<dbReference type="Proteomes" id="UP000325577">
    <property type="component" value="Linkage Group LG0"/>
</dbReference>
<reference evidence="7 8" key="1">
    <citation type="submission" date="2019-09" db="EMBL/GenBank/DDBJ databases">
        <title>A chromosome-level genome assembly of the Chinese tupelo Nyssa sinensis.</title>
        <authorList>
            <person name="Yang X."/>
            <person name="Kang M."/>
            <person name="Yang Y."/>
            <person name="Xiong H."/>
            <person name="Wang M."/>
            <person name="Zhang Z."/>
            <person name="Wang Z."/>
            <person name="Wu H."/>
            <person name="Ma T."/>
            <person name="Liu J."/>
            <person name="Xi Z."/>
        </authorList>
    </citation>
    <scope>NUCLEOTIDE SEQUENCE [LARGE SCALE GENOMIC DNA]</scope>
    <source>
        <strain evidence="7">J267</strain>
        <tissue evidence="7">Leaf</tissue>
    </source>
</reference>
<dbReference type="OrthoDB" id="120976at2759"/>
<feature type="compositionally biased region" description="Acidic residues" evidence="5">
    <location>
        <begin position="535"/>
        <end position="549"/>
    </location>
</feature>
<evidence type="ECO:0000259" key="6">
    <source>
        <dbReference type="Pfam" id="PF13943"/>
    </source>
</evidence>
<evidence type="ECO:0000313" key="7">
    <source>
        <dbReference type="EMBL" id="KAA8548607.1"/>
    </source>
</evidence>
<proteinExistence type="predicted"/>
<feature type="domain" description="WPP" evidence="6">
    <location>
        <begin position="37"/>
        <end position="132"/>
    </location>
</feature>
<evidence type="ECO:0000256" key="3">
    <source>
        <dbReference type="ARBA" id="ARBA00022490"/>
    </source>
</evidence>
<gene>
    <name evidence="7" type="ORF">F0562_000291</name>
</gene>
<dbReference type="SUPFAM" id="SSF52047">
    <property type="entry name" value="RNI-like"/>
    <property type="match status" value="1"/>
</dbReference>
<accession>A0A5J5C3V1</accession>
<keyword evidence="3" id="KW-0963">Cytoplasm</keyword>
<keyword evidence="4" id="KW-0539">Nucleus</keyword>
<dbReference type="InterPro" id="IPR045203">
    <property type="entry name" value="RanGAP1/2"/>
</dbReference>
<dbReference type="InterPro" id="IPR032675">
    <property type="entry name" value="LRR_dom_sf"/>
</dbReference>
<dbReference type="GO" id="GO:0005634">
    <property type="term" value="C:nucleus"/>
    <property type="evidence" value="ECO:0007669"/>
    <property type="project" value="UniProtKB-SubCell"/>
</dbReference>
<dbReference type="Pfam" id="PF13516">
    <property type="entry name" value="LRR_6"/>
    <property type="match status" value="4"/>
</dbReference>
<dbReference type="SMART" id="SM00368">
    <property type="entry name" value="LRR_RI"/>
    <property type="match status" value="8"/>
</dbReference>
<protein>
    <recommendedName>
        <fullName evidence="6">WPP domain-containing protein</fullName>
    </recommendedName>
</protein>
<dbReference type="GO" id="GO:0005737">
    <property type="term" value="C:cytoplasm"/>
    <property type="evidence" value="ECO:0007669"/>
    <property type="project" value="UniProtKB-SubCell"/>
</dbReference>
<evidence type="ECO:0000256" key="2">
    <source>
        <dbReference type="ARBA" id="ARBA00004496"/>
    </source>
</evidence>
<evidence type="ECO:0000256" key="5">
    <source>
        <dbReference type="SAM" id="MobiDB-lite"/>
    </source>
</evidence>
<keyword evidence="8" id="KW-1185">Reference proteome</keyword>
<dbReference type="GO" id="GO:0005096">
    <property type="term" value="F:GTPase activator activity"/>
    <property type="evidence" value="ECO:0007669"/>
    <property type="project" value="InterPro"/>
</dbReference>
<comment type="subcellular location">
    <subcellularLocation>
        <location evidence="2">Cytoplasm</location>
    </subcellularLocation>
    <subcellularLocation>
        <location evidence="1">Nucleus</location>
    </subcellularLocation>
</comment>
<dbReference type="InterPro" id="IPR025265">
    <property type="entry name" value="WPP_dom"/>
</dbReference>
<evidence type="ECO:0000256" key="1">
    <source>
        <dbReference type="ARBA" id="ARBA00004123"/>
    </source>
</evidence>
<dbReference type="Gene3D" id="3.80.10.10">
    <property type="entry name" value="Ribonuclease Inhibitor"/>
    <property type="match status" value="2"/>
</dbReference>
<dbReference type="PANTHER" id="PTHR46761:SF5">
    <property type="entry name" value="RAN GTPASE-ACTIVATING PROTEIN 2"/>
    <property type="match status" value="1"/>
</dbReference>
<dbReference type="PANTHER" id="PTHR46761">
    <property type="entry name" value="RAN GTPASE-ACTIVATING PROTEIN 1"/>
    <property type="match status" value="1"/>
</dbReference>
<dbReference type="EMBL" id="CM018031">
    <property type="protein sequence ID" value="KAA8548607.1"/>
    <property type="molecule type" value="Genomic_DNA"/>
</dbReference>